<keyword evidence="2 5" id="KW-0812">Transmembrane</keyword>
<evidence type="ECO:0000256" key="2">
    <source>
        <dbReference type="ARBA" id="ARBA00022692"/>
    </source>
</evidence>
<comment type="caution">
    <text evidence="8">The sequence shown here is derived from an EMBL/GenBank/DDBJ whole genome shotgun (WGS) entry which is preliminary data.</text>
</comment>
<dbReference type="Pfam" id="PF08044">
    <property type="entry name" value="DUF1707"/>
    <property type="match status" value="1"/>
</dbReference>
<comment type="subcellular location">
    <subcellularLocation>
        <location evidence="1">Membrane</location>
        <topology evidence="1">Multi-pass membrane protein</topology>
    </subcellularLocation>
</comment>
<dbReference type="InterPro" id="IPR012551">
    <property type="entry name" value="DUF1707_SHOCT-like"/>
</dbReference>
<keyword evidence="9" id="KW-1185">Reference proteome</keyword>
<organism evidence="8 9">
    <name type="scientific">Kibdelosporangium banguiense</name>
    <dbReference type="NCBI Taxonomy" id="1365924"/>
    <lineage>
        <taxon>Bacteria</taxon>
        <taxon>Bacillati</taxon>
        <taxon>Actinomycetota</taxon>
        <taxon>Actinomycetes</taxon>
        <taxon>Pseudonocardiales</taxon>
        <taxon>Pseudonocardiaceae</taxon>
        <taxon>Kibdelosporangium</taxon>
    </lineage>
</organism>
<feature type="transmembrane region" description="Helical" evidence="5">
    <location>
        <begin position="124"/>
        <end position="149"/>
    </location>
</feature>
<feature type="domain" description="TM2" evidence="6">
    <location>
        <begin position="97"/>
        <end position="145"/>
    </location>
</feature>
<evidence type="ECO:0000259" key="6">
    <source>
        <dbReference type="Pfam" id="PF05154"/>
    </source>
</evidence>
<reference evidence="8 9" key="1">
    <citation type="submission" date="2021-03" db="EMBL/GenBank/DDBJ databases">
        <title>Sequencing the genomes of 1000 actinobacteria strains.</title>
        <authorList>
            <person name="Klenk H.-P."/>
        </authorList>
    </citation>
    <scope>NUCLEOTIDE SEQUENCE [LARGE SCALE GENOMIC DNA]</scope>
    <source>
        <strain evidence="8 9">DSM 46670</strain>
    </source>
</reference>
<evidence type="ECO:0008006" key="10">
    <source>
        <dbReference type="Google" id="ProtNLM"/>
    </source>
</evidence>
<gene>
    <name evidence="8" type="ORF">JOF56_005136</name>
</gene>
<evidence type="ECO:0000256" key="4">
    <source>
        <dbReference type="ARBA" id="ARBA00023136"/>
    </source>
</evidence>
<keyword evidence="3 5" id="KW-1133">Transmembrane helix</keyword>
<name>A0ABS4TK06_9PSEU</name>
<accession>A0ABS4TK06</accession>
<keyword evidence="4 5" id="KW-0472">Membrane</keyword>
<evidence type="ECO:0000256" key="3">
    <source>
        <dbReference type="ARBA" id="ARBA00022989"/>
    </source>
</evidence>
<evidence type="ECO:0000313" key="8">
    <source>
        <dbReference type="EMBL" id="MBP2324751.1"/>
    </source>
</evidence>
<dbReference type="InterPro" id="IPR007829">
    <property type="entry name" value="TM2"/>
</dbReference>
<dbReference type="EMBL" id="JAGINW010000001">
    <property type="protein sequence ID" value="MBP2324751.1"/>
    <property type="molecule type" value="Genomic_DNA"/>
</dbReference>
<dbReference type="Pfam" id="PF05154">
    <property type="entry name" value="TM2"/>
    <property type="match status" value="1"/>
</dbReference>
<feature type="domain" description="DUF1707" evidence="7">
    <location>
        <begin position="7"/>
        <end position="59"/>
    </location>
</feature>
<evidence type="ECO:0000256" key="5">
    <source>
        <dbReference type="SAM" id="Phobius"/>
    </source>
</evidence>
<evidence type="ECO:0000259" key="7">
    <source>
        <dbReference type="Pfam" id="PF08044"/>
    </source>
</evidence>
<protein>
    <recommendedName>
        <fullName evidence="10">TM2 domain-containing protein</fullName>
    </recommendedName>
</protein>
<evidence type="ECO:0000256" key="1">
    <source>
        <dbReference type="ARBA" id="ARBA00004141"/>
    </source>
</evidence>
<proteinExistence type="predicted"/>
<evidence type="ECO:0000313" key="9">
    <source>
        <dbReference type="Proteomes" id="UP001519332"/>
    </source>
</evidence>
<sequence>MSDPDFLRIGTKERDEALKVLGDHFADGRLPVAEYDERVSKAVEAETRADLRPLFADLPPPHPAFMATPAPAPQYLPPPSGAPVHVHRYELVVPGERYKIAGGLLQILLPFGIGRFYMGDNRTATAQLLLALIGVGVIWCLIDGIIMLVQGTKEIQNRRPPPAIE</sequence>
<dbReference type="Proteomes" id="UP001519332">
    <property type="component" value="Unassembled WGS sequence"/>
</dbReference>
<dbReference type="RefSeq" id="WP_307855255.1">
    <property type="nucleotide sequence ID" value="NZ_JAGINW010000001.1"/>
</dbReference>